<protein>
    <submittedName>
        <fullName evidence="1">Uncharacterized protein</fullName>
    </submittedName>
</protein>
<dbReference type="AlphaFoldDB" id="A0ABD1VHM2"/>
<dbReference type="EMBL" id="JBFOLJ010000005">
    <property type="protein sequence ID" value="KAL2535910.1"/>
    <property type="molecule type" value="Genomic_DNA"/>
</dbReference>
<accession>A0ABD1VHM2</accession>
<name>A0ABD1VHM2_9LAMI</name>
<sequence length="260" mass="29628">MKEMMWHLNLGDNDCVASDSIILSKMYYDHPLLDKHIVCEKNGVSCGVGMERLRCKEVKNGDEVMERHLVHAHVCRRRVLTGSLERISTRTRFTLEEKDNLSRRQFHPSAFFMRHASSPNPIEEFIGGFFAHENHRAPRDELFDVDEPGRPGGVQARPTLVKLLEAHCGKDLIGGRVYEEANIEELAQNEGRRLKDRGGRVKGSIAKGGGEKLRSSRTRMECLLGLETEHLRCKEAKKGDEIKDHNLLQVHLSRSIFSVH</sequence>
<proteinExistence type="predicted"/>
<dbReference type="Proteomes" id="UP001604277">
    <property type="component" value="Unassembled WGS sequence"/>
</dbReference>
<reference evidence="2" key="1">
    <citation type="submission" date="2024-07" db="EMBL/GenBank/DDBJ databases">
        <title>Two chromosome-level genome assemblies of Korean endemic species Abeliophyllum distichum and Forsythia ovata (Oleaceae).</title>
        <authorList>
            <person name="Jang H."/>
        </authorList>
    </citation>
    <scope>NUCLEOTIDE SEQUENCE [LARGE SCALE GENOMIC DNA]</scope>
</reference>
<organism evidence="1 2">
    <name type="scientific">Forsythia ovata</name>
    <dbReference type="NCBI Taxonomy" id="205694"/>
    <lineage>
        <taxon>Eukaryota</taxon>
        <taxon>Viridiplantae</taxon>
        <taxon>Streptophyta</taxon>
        <taxon>Embryophyta</taxon>
        <taxon>Tracheophyta</taxon>
        <taxon>Spermatophyta</taxon>
        <taxon>Magnoliopsida</taxon>
        <taxon>eudicotyledons</taxon>
        <taxon>Gunneridae</taxon>
        <taxon>Pentapetalae</taxon>
        <taxon>asterids</taxon>
        <taxon>lamiids</taxon>
        <taxon>Lamiales</taxon>
        <taxon>Oleaceae</taxon>
        <taxon>Forsythieae</taxon>
        <taxon>Forsythia</taxon>
    </lineage>
</organism>
<evidence type="ECO:0000313" key="1">
    <source>
        <dbReference type="EMBL" id="KAL2535910.1"/>
    </source>
</evidence>
<keyword evidence="2" id="KW-1185">Reference proteome</keyword>
<gene>
    <name evidence="1" type="ORF">Fot_17301</name>
</gene>
<comment type="caution">
    <text evidence="1">The sequence shown here is derived from an EMBL/GenBank/DDBJ whole genome shotgun (WGS) entry which is preliminary data.</text>
</comment>
<evidence type="ECO:0000313" key="2">
    <source>
        <dbReference type="Proteomes" id="UP001604277"/>
    </source>
</evidence>